<evidence type="ECO:0000256" key="4">
    <source>
        <dbReference type="ARBA" id="ARBA00022989"/>
    </source>
</evidence>
<dbReference type="InterPro" id="IPR019264">
    <property type="entry name" value="DUF2179"/>
</dbReference>
<organism evidence="8 9">
    <name type="scientific">Fusibacter bizertensis</name>
    <dbReference type="NCBI Taxonomy" id="1488331"/>
    <lineage>
        <taxon>Bacteria</taxon>
        <taxon>Bacillati</taxon>
        <taxon>Bacillota</taxon>
        <taxon>Clostridia</taxon>
        <taxon>Eubacteriales</taxon>
        <taxon>Eubacteriales Family XII. Incertae Sedis</taxon>
        <taxon>Fusibacter</taxon>
    </lineage>
</organism>
<reference evidence="8 9" key="1">
    <citation type="submission" date="2023-04" db="EMBL/GenBank/DDBJ databases">
        <title>Fusibacter bizertensis strain WBS, isolated from littoral bottom sediments of the Arctic seas - biochemical and genomic analysis.</title>
        <authorList>
            <person name="Brioukhanov A.L."/>
        </authorList>
    </citation>
    <scope>NUCLEOTIDE SEQUENCE [LARGE SCALE GENOMIC DNA]</scope>
    <source>
        <strain evidence="8 9">WBS</strain>
    </source>
</reference>
<feature type="domain" description="DUF2179" evidence="7">
    <location>
        <begin position="226"/>
        <end position="280"/>
    </location>
</feature>
<feature type="transmembrane region" description="Helical" evidence="6">
    <location>
        <begin position="109"/>
        <end position="128"/>
    </location>
</feature>
<dbReference type="PANTHER" id="PTHR33545">
    <property type="entry name" value="UPF0750 MEMBRANE PROTEIN YITT-RELATED"/>
    <property type="match status" value="1"/>
</dbReference>
<keyword evidence="5 6" id="KW-0472">Membrane</keyword>
<evidence type="ECO:0000256" key="6">
    <source>
        <dbReference type="SAM" id="Phobius"/>
    </source>
</evidence>
<evidence type="ECO:0000256" key="1">
    <source>
        <dbReference type="ARBA" id="ARBA00004651"/>
    </source>
</evidence>
<keyword evidence="2" id="KW-1003">Cell membrane</keyword>
<keyword evidence="3 6" id="KW-0812">Transmembrane</keyword>
<feature type="transmembrane region" description="Helical" evidence="6">
    <location>
        <begin position="12"/>
        <end position="31"/>
    </location>
</feature>
<dbReference type="InterPro" id="IPR015867">
    <property type="entry name" value="N-reg_PII/ATP_PRibTrfase_C"/>
</dbReference>
<dbReference type="InterPro" id="IPR051461">
    <property type="entry name" value="UPF0750_membrane"/>
</dbReference>
<accession>A0ABT6N8L1</accession>
<evidence type="ECO:0000256" key="5">
    <source>
        <dbReference type="ARBA" id="ARBA00023136"/>
    </source>
</evidence>
<comment type="caution">
    <text evidence="8">The sequence shown here is derived from an EMBL/GenBank/DDBJ whole genome shotgun (WGS) entry which is preliminary data.</text>
</comment>
<protein>
    <submittedName>
        <fullName evidence="8">YitT family protein</fullName>
    </submittedName>
</protein>
<dbReference type="RefSeq" id="WP_281092551.1">
    <property type="nucleotide sequence ID" value="NZ_JARYZI010000001.1"/>
</dbReference>
<feature type="transmembrane region" description="Helical" evidence="6">
    <location>
        <begin position="80"/>
        <end position="97"/>
    </location>
</feature>
<gene>
    <name evidence="8" type="ORF">QE109_01265</name>
</gene>
<comment type="subcellular location">
    <subcellularLocation>
        <location evidence="1">Cell membrane</location>
        <topology evidence="1">Multi-pass membrane protein</topology>
    </subcellularLocation>
</comment>
<dbReference type="EMBL" id="JARYZI010000001">
    <property type="protein sequence ID" value="MDH8676752.1"/>
    <property type="molecule type" value="Genomic_DNA"/>
</dbReference>
<dbReference type="PIRSF" id="PIRSF006483">
    <property type="entry name" value="Membrane_protein_YitT"/>
    <property type="match status" value="1"/>
</dbReference>
<name>A0ABT6N8L1_9FIRM</name>
<sequence>MRNRENEKKFTDILYVLVGSIILAIAITSILKPNGMITGGITGFSLVIEKALGVNYTIIYYIMSLGVLLLTRMTMGRAEAGKIVVFSVFFPMILILFSRFEMNITQNDLFLASVYYGIMAGGATGLILKGGFSSGGTDTIAKIINRKLFRFMSISLIIAALDMGVIFVAAFVFNTRIAMYGLLTQIVAMKAIDIVLFGFSSKVVKLEIISEKEAEIEAFILGTIRRGISKYNVVGGYTSLNRVKLITLCSPRESILIRDFIAITDTKAFVSVLPVNTVWGEGVGFDRLSDD</sequence>
<feature type="transmembrane region" description="Helical" evidence="6">
    <location>
        <begin position="51"/>
        <end position="71"/>
    </location>
</feature>
<proteinExistence type="predicted"/>
<evidence type="ECO:0000313" key="8">
    <source>
        <dbReference type="EMBL" id="MDH8676752.1"/>
    </source>
</evidence>
<dbReference type="PANTHER" id="PTHR33545:SF5">
    <property type="entry name" value="UPF0750 MEMBRANE PROTEIN YITT"/>
    <property type="match status" value="1"/>
</dbReference>
<evidence type="ECO:0000256" key="2">
    <source>
        <dbReference type="ARBA" id="ARBA00022475"/>
    </source>
</evidence>
<keyword evidence="9" id="KW-1185">Reference proteome</keyword>
<feature type="transmembrane region" description="Helical" evidence="6">
    <location>
        <begin position="177"/>
        <end position="199"/>
    </location>
</feature>
<dbReference type="Proteomes" id="UP001158045">
    <property type="component" value="Unassembled WGS sequence"/>
</dbReference>
<evidence type="ECO:0000259" key="7">
    <source>
        <dbReference type="Pfam" id="PF10035"/>
    </source>
</evidence>
<dbReference type="Gene3D" id="3.30.70.120">
    <property type="match status" value="1"/>
</dbReference>
<dbReference type="InterPro" id="IPR003740">
    <property type="entry name" value="YitT"/>
</dbReference>
<feature type="transmembrane region" description="Helical" evidence="6">
    <location>
        <begin position="148"/>
        <end position="171"/>
    </location>
</feature>
<keyword evidence="4 6" id="KW-1133">Transmembrane helix</keyword>
<dbReference type="Pfam" id="PF02588">
    <property type="entry name" value="YitT_membrane"/>
    <property type="match status" value="1"/>
</dbReference>
<dbReference type="Pfam" id="PF10035">
    <property type="entry name" value="DUF2179"/>
    <property type="match status" value="1"/>
</dbReference>
<evidence type="ECO:0000256" key="3">
    <source>
        <dbReference type="ARBA" id="ARBA00022692"/>
    </source>
</evidence>
<evidence type="ECO:0000313" key="9">
    <source>
        <dbReference type="Proteomes" id="UP001158045"/>
    </source>
</evidence>